<dbReference type="InterPro" id="IPR027417">
    <property type="entry name" value="P-loop_NTPase"/>
</dbReference>
<evidence type="ECO:0000256" key="1">
    <source>
        <dbReference type="ARBA" id="ARBA00022741"/>
    </source>
</evidence>
<dbReference type="Proteomes" id="UP000218690">
    <property type="component" value="Unassembled WGS sequence"/>
</dbReference>
<dbReference type="EMBL" id="NWBP01000001">
    <property type="protein sequence ID" value="PCC83918.1"/>
    <property type="molecule type" value="Genomic_DNA"/>
</dbReference>
<comment type="caution">
    <text evidence="4">The sequence shown here is derived from an EMBL/GenBank/DDBJ whole genome shotgun (WGS) entry which is preliminary data.</text>
</comment>
<dbReference type="InterPro" id="IPR003593">
    <property type="entry name" value="AAA+_ATPase"/>
</dbReference>
<dbReference type="SMART" id="SM00382">
    <property type="entry name" value="AAA"/>
    <property type="match status" value="1"/>
</dbReference>
<dbReference type="SUPFAM" id="SSF52540">
    <property type="entry name" value="P-loop containing nucleoside triphosphate hydrolases"/>
    <property type="match status" value="1"/>
</dbReference>
<reference evidence="4 5" key="1">
    <citation type="submission" date="2017-09" db="EMBL/GenBank/DDBJ databases">
        <title>Draft Genome Sequence of Corynebacterium accolens AH4003.</title>
        <authorList>
            <person name="Chen Y."/>
            <person name="Oosthuysen W.F."/>
            <person name="Kelley S."/>
            <person name="Horswill A."/>
        </authorList>
    </citation>
    <scope>NUCLEOTIDE SEQUENCE [LARGE SCALE GENOMIC DNA]</scope>
    <source>
        <strain evidence="4 5">AH4003</strain>
    </source>
</reference>
<dbReference type="InterPro" id="IPR003439">
    <property type="entry name" value="ABC_transporter-like_ATP-bd"/>
</dbReference>
<dbReference type="GO" id="GO:0005524">
    <property type="term" value="F:ATP binding"/>
    <property type="evidence" value="ECO:0007669"/>
    <property type="project" value="UniProtKB-KW"/>
</dbReference>
<name>A0A2A4AP12_9CORY</name>
<dbReference type="AlphaFoldDB" id="A0A2A4AP12"/>
<dbReference type="PANTHER" id="PTHR43158">
    <property type="entry name" value="SKFA PEPTIDE EXPORT ATP-BINDING PROTEIN SKFE"/>
    <property type="match status" value="1"/>
</dbReference>
<evidence type="ECO:0000256" key="2">
    <source>
        <dbReference type="ARBA" id="ARBA00022840"/>
    </source>
</evidence>
<evidence type="ECO:0000259" key="3">
    <source>
        <dbReference type="PROSITE" id="PS50893"/>
    </source>
</evidence>
<keyword evidence="2" id="KW-0067">ATP-binding</keyword>
<dbReference type="Gene3D" id="3.40.50.300">
    <property type="entry name" value="P-loop containing nucleotide triphosphate hydrolases"/>
    <property type="match status" value="1"/>
</dbReference>
<keyword evidence="1" id="KW-0547">Nucleotide-binding</keyword>
<proteinExistence type="predicted"/>
<evidence type="ECO:0000313" key="4">
    <source>
        <dbReference type="EMBL" id="PCC83918.1"/>
    </source>
</evidence>
<dbReference type="Pfam" id="PF00005">
    <property type="entry name" value="ABC_tran"/>
    <property type="match status" value="1"/>
</dbReference>
<dbReference type="InterPro" id="IPR017871">
    <property type="entry name" value="ABC_transporter-like_CS"/>
</dbReference>
<gene>
    <name evidence="4" type="ORF">COM45_00380</name>
</gene>
<dbReference type="PANTHER" id="PTHR43158:SF2">
    <property type="entry name" value="SKFA PEPTIDE EXPORT ATP-BINDING PROTEIN SKFE"/>
    <property type="match status" value="1"/>
</dbReference>
<dbReference type="PROSITE" id="PS00211">
    <property type="entry name" value="ABC_TRANSPORTER_1"/>
    <property type="match status" value="1"/>
</dbReference>
<evidence type="ECO:0000313" key="5">
    <source>
        <dbReference type="Proteomes" id="UP000218690"/>
    </source>
</evidence>
<protein>
    <submittedName>
        <fullName evidence="4">ABC transporter</fullName>
    </submittedName>
</protein>
<dbReference type="GO" id="GO:0016887">
    <property type="term" value="F:ATP hydrolysis activity"/>
    <property type="evidence" value="ECO:0007669"/>
    <property type="project" value="InterPro"/>
</dbReference>
<accession>A0A2A4AP12</accession>
<organism evidence="4 5">
    <name type="scientific">Corynebacterium accolens</name>
    <dbReference type="NCBI Taxonomy" id="38284"/>
    <lineage>
        <taxon>Bacteria</taxon>
        <taxon>Bacillati</taxon>
        <taxon>Actinomycetota</taxon>
        <taxon>Actinomycetes</taxon>
        <taxon>Mycobacteriales</taxon>
        <taxon>Corynebacteriaceae</taxon>
        <taxon>Corynebacterium</taxon>
    </lineage>
</organism>
<dbReference type="PROSITE" id="PS50893">
    <property type="entry name" value="ABC_TRANSPORTER_2"/>
    <property type="match status" value="1"/>
</dbReference>
<feature type="domain" description="ABC transporter" evidence="3">
    <location>
        <begin position="1"/>
        <end position="191"/>
    </location>
</feature>
<sequence length="191" mass="20603">MLNIDATYGHTTALGHLAREFAPGRMYGLKGANGSGKSTLLATLGGELAALEGTVRVDGKEVGTRASASAVLTVADPIFLPDLTVGEHIDLIARTTGVDFAEIIELWALEELLPHPATRLSAGQRQRVFLAIQLYQPAQVLLIDEPERHLDAEWTQFLSSELRHLAKEGRCIIVASHSPTVTDACDELVEL</sequence>